<evidence type="ECO:0000313" key="10">
    <source>
        <dbReference type="Proteomes" id="UP000886885"/>
    </source>
</evidence>
<evidence type="ECO:0000256" key="1">
    <source>
        <dbReference type="ARBA" id="ARBA00004123"/>
    </source>
</evidence>
<dbReference type="GO" id="GO:0005634">
    <property type="term" value="C:nucleus"/>
    <property type="evidence" value="ECO:0007669"/>
    <property type="project" value="UniProtKB-SubCell"/>
</dbReference>
<feature type="domain" description="WRKY" evidence="8">
    <location>
        <begin position="520"/>
        <end position="585"/>
    </location>
</feature>
<evidence type="ECO:0000256" key="2">
    <source>
        <dbReference type="ARBA" id="ARBA00022737"/>
    </source>
</evidence>
<feature type="region of interest" description="Disordered" evidence="7">
    <location>
        <begin position="440"/>
        <end position="496"/>
    </location>
</feature>
<evidence type="ECO:0000256" key="4">
    <source>
        <dbReference type="ARBA" id="ARBA00023125"/>
    </source>
</evidence>
<comment type="subcellular location">
    <subcellularLocation>
        <location evidence="1">Nucleus</location>
    </subcellularLocation>
</comment>
<dbReference type="AlphaFoldDB" id="A0A8X8CHT4"/>
<keyword evidence="10" id="KW-1185">Reference proteome</keyword>
<feature type="compositionally biased region" description="Acidic residues" evidence="7">
    <location>
        <begin position="477"/>
        <end position="486"/>
    </location>
</feature>
<comment type="caution">
    <text evidence="9">The sequence shown here is derived from an EMBL/GenBank/DDBJ whole genome shotgun (WGS) entry which is preliminary data.</text>
</comment>
<name>A0A8X8CHT4_POPTO</name>
<dbReference type="Pfam" id="PF03106">
    <property type="entry name" value="WRKY"/>
    <property type="match status" value="2"/>
</dbReference>
<organism evidence="9 10">
    <name type="scientific">Populus tomentosa</name>
    <name type="common">Chinese white poplar</name>
    <dbReference type="NCBI Taxonomy" id="118781"/>
    <lineage>
        <taxon>Eukaryota</taxon>
        <taxon>Viridiplantae</taxon>
        <taxon>Streptophyta</taxon>
        <taxon>Embryophyta</taxon>
        <taxon>Tracheophyta</taxon>
        <taxon>Spermatophyta</taxon>
        <taxon>Magnoliopsida</taxon>
        <taxon>eudicotyledons</taxon>
        <taxon>Gunneridae</taxon>
        <taxon>Pentapetalae</taxon>
        <taxon>rosids</taxon>
        <taxon>fabids</taxon>
        <taxon>Malpighiales</taxon>
        <taxon>Salicaceae</taxon>
        <taxon>Saliceae</taxon>
        <taxon>Populus</taxon>
    </lineage>
</organism>
<keyword evidence="3" id="KW-0805">Transcription regulation</keyword>
<gene>
    <name evidence="9" type="ORF">POTOM_040903</name>
</gene>
<dbReference type="SMART" id="SM00774">
    <property type="entry name" value="WRKY"/>
    <property type="match status" value="2"/>
</dbReference>
<feature type="region of interest" description="Disordered" evidence="7">
    <location>
        <begin position="339"/>
        <end position="358"/>
    </location>
</feature>
<evidence type="ECO:0000256" key="3">
    <source>
        <dbReference type="ARBA" id="ARBA00023015"/>
    </source>
</evidence>
<dbReference type="PROSITE" id="PS50811">
    <property type="entry name" value="WRKY"/>
    <property type="match status" value="2"/>
</dbReference>
<dbReference type="InterPro" id="IPR003657">
    <property type="entry name" value="WRKY_dom"/>
</dbReference>
<keyword evidence="2" id="KW-0677">Repeat</keyword>
<accession>A0A8X8CHT4</accession>
<feature type="compositionally biased region" description="Low complexity" evidence="7">
    <location>
        <begin position="16"/>
        <end position="27"/>
    </location>
</feature>
<dbReference type="InterPro" id="IPR044810">
    <property type="entry name" value="WRKY_plant"/>
</dbReference>
<dbReference type="GO" id="GO:0043565">
    <property type="term" value="F:sequence-specific DNA binding"/>
    <property type="evidence" value="ECO:0007669"/>
    <property type="project" value="InterPro"/>
</dbReference>
<dbReference type="FunFam" id="2.20.25.80:FF:000006">
    <property type="entry name" value="WRKY transcription factor"/>
    <property type="match status" value="1"/>
</dbReference>
<dbReference type="GO" id="GO:0003700">
    <property type="term" value="F:DNA-binding transcription factor activity"/>
    <property type="evidence" value="ECO:0007669"/>
    <property type="project" value="InterPro"/>
</dbReference>
<protein>
    <recommendedName>
        <fullName evidence="8">WRKY domain-containing protein</fullName>
    </recommendedName>
</protein>
<dbReference type="EMBL" id="JAAWWB010000022">
    <property type="protein sequence ID" value="KAG6755089.1"/>
    <property type="molecule type" value="Genomic_DNA"/>
</dbReference>
<dbReference type="Proteomes" id="UP000886885">
    <property type="component" value="Chromosome 11D"/>
</dbReference>
<feature type="region of interest" description="Disordered" evidence="7">
    <location>
        <begin position="1"/>
        <end position="27"/>
    </location>
</feature>
<evidence type="ECO:0000256" key="6">
    <source>
        <dbReference type="ARBA" id="ARBA00023242"/>
    </source>
</evidence>
<feature type="compositionally biased region" description="Polar residues" evidence="7">
    <location>
        <begin position="1"/>
        <end position="15"/>
    </location>
</feature>
<reference evidence="9" key="1">
    <citation type="journal article" date="2020" name="bioRxiv">
        <title>Hybrid origin of Populus tomentosa Carr. identified through genome sequencing and phylogenomic analysis.</title>
        <authorList>
            <person name="An X."/>
            <person name="Gao K."/>
            <person name="Chen Z."/>
            <person name="Li J."/>
            <person name="Yang X."/>
            <person name="Yang X."/>
            <person name="Zhou J."/>
            <person name="Guo T."/>
            <person name="Zhao T."/>
            <person name="Huang S."/>
            <person name="Miao D."/>
            <person name="Khan W.U."/>
            <person name="Rao P."/>
            <person name="Ye M."/>
            <person name="Lei B."/>
            <person name="Liao W."/>
            <person name="Wang J."/>
            <person name="Ji L."/>
            <person name="Li Y."/>
            <person name="Guo B."/>
            <person name="Mustafa N.S."/>
            <person name="Li S."/>
            <person name="Yun Q."/>
            <person name="Keller S.R."/>
            <person name="Mao J."/>
            <person name="Zhang R."/>
            <person name="Strauss S.H."/>
        </authorList>
    </citation>
    <scope>NUCLEOTIDE SEQUENCE</scope>
    <source>
        <strain evidence="9">GM15</strain>
        <tissue evidence="9">Leaf</tissue>
    </source>
</reference>
<dbReference type="PANTHER" id="PTHR31221">
    <property type="entry name" value="WRKY TRANSCRIPTION FACTOR PROTEIN 1-RELATED"/>
    <property type="match status" value="1"/>
</dbReference>
<evidence type="ECO:0000259" key="8">
    <source>
        <dbReference type="PROSITE" id="PS50811"/>
    </source>
</evidence>
<sequence>MKHETNSSFQIQGNKSTTRSRSLSQSSKPFFLRQHTSFTLVSCHRNSQLHTSLQTRKHTNTLFKLPNHPSPLSLLESSLPMDNINSRSEVPDGGEPPRLDTCGGGARYKLMSPAKLPISRSACIMISPGLSPTSFLESPVLLSNVKDVGGWEMPVLCSHIMSLCHASSCLCSIGLVGFTDMTAKKLEAYVEFKHEKLGLRLCSAGYVVFSTFEAEPSPTTGTFTNPQTVLGSRCSTSYSATTVSSTTFGERKSNCFEFRPHARSDMVSADMNHQRRAQCVEVQSQCQSQSFPSSPSVKGEMAVCTNELTLSTPLHMVTSGSSVPAEIDSDELNQMGLSSSGLRASQSDHKTGSAPTVSSDDGYNWRKYGQKHVKGSEFPRSYYKCTYPNCEVKKLFECSHDGQITGIIYKGIHDHPKPQPSQRYASGSGLFMQEERFDKFSSLPSQDDKSPGAYGQVSHAIEPDGAPELSPGTANDDTGEGAEDDKDPFSKRRRLDAGGFDVTPVIKPIREPRVVVQTQSEVDILDDGYRWRKYGQKVVRGNPNPRSYYKCTNAGCPVRKHVERASHDPKAVITTYEGKHNHDVPTARTNSHDTAGPSAVNGTSRTRPDKNETISLDLGVGISSTSENWSSDQQQALHAELVRFENQASGSSFRIVHASPIAPCYGVLNGGMNQYGSRQVPSEGRSIEIPPLNHSSYPYPQNVGSLLTGP</sequence>
<evidence type="ECO:0000313" key="9">
    <source>
        <dbReference type="EMBL" id="KAG6755089.1"/>
    </source>
</evidence>
<dbReference type="PANTHER" id="PTHR31221:SF193">
    <property type="entry name" value="WRKY TRANSCRIPTION FACTOR PROTEIN 1-RELATED"/>
    <property type="match status" value="1"/>
</dbReference>
<evidence type="ECO:0000256" key="5">
    <source>
        <dbReference type="ARBA" id="ARBA00023163"/>
    </source>
</evidence>
<feature type="region of interest" description="Disordered" evidence="7">
    <location>
        <begin position="581"/>
        <end position="611"/>
    </location>
</feature>
<keyword evidence="4" id="KW-0238">DNA-binding</keyword>
<keyword evidence="6" id="KW-0539">Nucleus</keyword>
<keyword evidence="5" id="KW-0804">Transcription</keyword>
<dbReference type="OrthoDB" id="771494at2759"/>
<feature type="domain" description="WRKY" evidence="8">
    <location>
        <begin position="354"/>
        <end position="418"/>
    </location>
</feature>
<evidence type="ECO:0000256" key="7">
    <source>
        <dbReference type="SAM" id="MobiDB-lite"/>
    </source>
</evidence>
<proteinExistence type="predicted"/>
<dbReference type="FunFam" id="2.20.25.80:FF:000001">
    <property type="entry name" value="WRKY transcription factor 33"/>
    <property type="match status" value="1"/>
</dbReference>